<feature type="transmembrane region" description="Helical" evidence="2">
    <location>
        <begin position="207"/>
        <end position="229"/>
    </location>
</feature>
<proteinExistence type="predicted"/>
<comment type="caution">
    <text evidence="3">The sequence shown here is derived from an EMBL/GenBank/DDBJ whole genome shotgun (WGS) entry which is preliminary data.</text>
</comment>
<keyword evidence="4" id="KW-1185">Reference proteome</keyword>
<feature type="transmembrane region" description="Helical" evidence="2">
    <location>
        <begin position="241"/>
        <end position="260"/>
    </location>
</feature>
<feature type="transmembrane region" description="Helical" evidence="2">
    <location>
        <begin position="178"/>
        <end position="195"/>
    </location>
</feature>
<protein>
    <submittedName>
        <fullName evidence="3">Uncharacterized protein</fullName>
    </submittedName>
</protein>
<dbReference type="RefSeq" id="WP_144249282.1">
    <property type="nucleotide sequence ID" value="NZ_VLPK01000003.1"/>
</dbReference>
<keyword evidence="2" id="KW-0472">Membrane</keyword>
<evidence type="ECO:0000313" key="4">
    <source>
        <dbReference type="Proteomes" id="UP000318733"/>
    </source>
</evidence>
<feature type="region of interest" description="Disordered" evidence="1">
    <location>
        <begin position="343"/>
        <end position="391"/>
    </location>
</feature>
<organism evidence="3 4">
    <name type="scientific">Mucilaginibacter corticis</name>
    <dbReference type="NCBI Taxonomy" id="2597670"/>
    <lineage>
        <taxon>Bacteria</taxon>
        <taxon>Pseudomonadati</taxon>
        <taxon>Bacteroidota</taxon>
        <taxon>Sphingobacteriia</taxon>
        <taxon>Sphingobacteriales</taxon>
        <taxon>Sphingobacteriaceae</taxon>
        <taxon>Mucilaginibacter</taxon>
    </lineage>
</organism>
<dbReference type="EMBL" id="VLPK01000003">
    <property type="protein sequence ID" value="TSJ39244.1"/>
    <property type="molecule type" value="Genomic_DNA"/>
</dbReference>
<gene>
    <name evidence="3" type="ORF">FO440_15915</name>
</gene>
<keyword evidence="2" id="KW-1133">Transmembrane helix</keyword>
<reference evidence="3 4" key="1">
    <citation type="submission" date="2019-07" db="EMBL/GenBank/DDBJ databases">
        <authorList>
            <person name="Huq M.A."/>
        </authorList>
    </citation>
    <scope>NUCLEOTIDE SEQUENCE [LARGE SCALE GENOMIC DNA]</scope>
    <source>
        <strain evidence="3 4">MAH-19</strain>
    </source>
</reference>
<evidence type="ECO:0000256" key="1">
    <source>
        <dbReference type="SAM" id="MobiDB-lite"/>
    </source>
</evidence>
<feature type="compositionally biased region" description="Pro residues" evidence="1">
    <location>
        <begin position="365"/>
        <end position="391"/>
    </location>
</feature>
<sequence>MRTINPNRLIFVGFSQLIRHLSFILFLIFAPASSFAIGVETAKIDSPVVAAAPPLVSTTVKDTIISVKSLGTQPDSAKLKQVIAIRLSTTKDAETFSTLYIDGIALPKLKPWKINAGDKILFFPLNTDVQEVLLNFLQSSPFEKSVIPVYFSVGTPKQALINNKIPVYVEVRQRIATWWIWLAAVVLIALAIAALKYNILKDDNNLYYSLGRTQLFFWTLLVLTAYIMICLKTDTIPDLPLSVLGILGISVSTTAVSKLIENKNKAGIPIDKNAKSEGFFLDILSDGSSINIQRFQNVAFNLFFGVVFLQKAFANHIMPDFDQNVLILMGISAGTYAGLKNTEATKEQSEPAKQTGDDITTPTTPTAPPPTSPPPTAPVATDPPPSSGDPQ</sequence>
<evidence type="ECO:0000256" key="2">
    <source>
        <dbReference type="SAM" id="Phobius"/>
    </source>
</evidence>
<dbReference type="Proteomes" id="UP000318733">
    <property type="component" value="Unassembled WGS sequence"/>
</dbReference>
<evidence type="ECO:0000313" key="3">
    <source>
        <dbReference type="EMBL" id="TSJ39244.1"/>
    </source>
</evidence>
<accession>A0A556MH58</accession>
<name>A0A556MH58_9SPHI</name>
<dbReference type="AlphaFoldDB" id="A0A556MH58"/>
<keyword evidence="2" id="KW-0812">Transmembrane</keyword>
<dbReference type="OrthoDB" id="795005at2"/>